<accession>A0A1I7M6L7</accession>
<sequence length="127" mass="14181">LVAAATEMGDEIRRRFSRPVARTHANGLSAILRFDAPRRIDHLVTMEGVAEGQKIARYRIEARVDGGWKTIVEGQTVGHKRIDRVAPIDVTALRFVCTEALERTVNIRSFAAYDTRGPGLFHKAGQR</sequence>
<dbReference type="RefSeq" id="WP_218164992.1">
    <property type="nucleotide sequence ID" value="NZ_FPBO01000066.1"/>
</dbReference>
<protein>
    <submittedName>
        <fullName evidence="1">Alpha-L-fucosidase</fullName>
    </submittedName>
</protein>
<evidence type="ECO:0000313" key="2">
    <source>
        <dbReference type="Proteomes" id="UP000199391"/>
    </source>
</evidence>
<dbReference type="AlphaFoldDB" id="A0A1I7M6L7"/>
<dbReference type="Gene3D" id="2.60.120.260">
    <property type="entry name" value="Galactose-binding domain-like"/>
    <property type="match status" value="1"/>
</dbReference>
<name>A0A1I7M6L7_9BURK</name>
<dbReference type="InterPro" id="IPR008979">
    <property type="entry name" value="Galactose-bd-like_sf"/>
</dbReference>
<dbReference type="SUPFAM" id="SSF49785">
    <property type="entry name" value="Galactose-binding domain-like"/>
    <property type="match status" value="1"/>
</dbReference>
<organism evidence="1 2">
    <name type="scientific">Pseudoduganella namucuonensis</name>
    <dbReference type="NCBI Taxonomy" id="1035707"/>
    <lineage>
        <taxon>Bacteria</taxon>
        <taxon>Pseudomonadati</taxon>
        <taxon>Pseudomonadota</taxon>
        <taxon>Betaproteobacteria</taxon>
        <taxon>Burkholderiales</taxon>
        <taxon>Oxalobacteraceae</taxon>
        <taxon>Telluria group</taxon>
        <taxon>Pseudoduganella</taxon>
    </lineage>
</organism>
<keyword evidence="2" id="KW-1185">Reference proteome</keyword>
<dbReference type="STRING" id="1035707.SAMN05216552_106613"/>
<gene>
    <name evidence="1" type="ORF">SAMN05216552_106613</name>
</gene>
<feature type="non-terminal residue" evidence="1">
    <location>
        <position position="1"/>
    </location>
</feature>
<proteinExistence type="predicted"/>
<reference evidence="2" key="1">
    <citation type="submission" date="2016-10" db="EMBL/GenBank/DDBJ databases">
        <authorList>
            <person name="Varghese N."/>
            <person name="Submissions S."/>
        </authorList>
    </citation>
    <scope>NUCLEOTIDE SEQUENCE [LARGE SCALE GENOMIC DNA]</scope>
    <source>
        <strain evidence="2">CGMCC 1.11014</strain>
    </source>
</reference>
<dbReference type="Proteomes" id="UP000199391">
    <property type="component" value="Unassembled WGS sequence"/>
</dbReference>
<evidence type="ECO:0000313" key="1">
    <source>
        <dbReference type="EMBL" id="SFV17537.1"/>
    </source>
</evidence>
<dbReference type="EMBL" id="FPBO01000066">
    <property type="protein sequence ID" value="SFV17537.1"/>
    <property type="molecule type" value="Genomic_DNA"/>
</dbReference>